<evidence type="ECO:0000259" key="6">
    <source>
        <dbReference type="Pfam" id="PF17389"/>
    </source>
</evidence>
<dbReference type="Gene3D" id="1.50.10.10">
    <property type="match status" value="1"/>
</dbReference>
<dbReference type="InterPro" id="IPR012341">
    <property type="entry name" value="6hp_glycosidase-like_sf"/>
</dbReference>
<dbReference type="Pfam" id="PF17389">
    <property type="entry name" value="Bac_rhamnosid6H"/>
    <property type="match status" value="1"/>
</dbReference>
<proteinExistence type="predicted"/>
<evidence type="ECO:0000259" key="4">
    <source>
        <dbReference type="Pfam" id="PF05592"/>
    </source>
</evidence>
<dbReference type="Gene3D" id="2.60.120.260">
    <property type="entry name" value="Galactose-binding domain-like"/>
    <property type="match status" value="2"/>
</dbReference>
<dbReference type="Gene3D" id="2.60.420.10">
    <property type="entry name" value="Maltose phosphorylase, domain 3"/>
    <property type="match status" value="1"/>
</dbReference>
<evidence type="ECO:0000259" key="7">
    <source>
        <dbReference type="Pfam" id="PF17390"/>
    </source>
</evidence>
<comment type="caution">
    <text evidence="8">The sequence shown here is derived from an EMBL/GenBank/DDBJ whole genome shotgun (WGS) entry which is preliminary data.</text>
</comment>
<gene>
    <name evidence="8" type="ORF">H9942_06995</name>
</gene>
<dbReference type="InterPro" id="IPR035396">
    <property type="entry name" value="Bac_rhamnosid6H"/>
</dbReference>
<dbReference type="GO" id="GO:0005975">
    <property type="term" value="P:carbohydrate metabolic process"/>
    <property type="evidence" value="ECO:0007669"/>
    <property type="project" value="InterPro"/>
</dbReference>
<dbReference type="PIRSF" id="PIRSF010631">
    <property type="entry name" value="A-rhamnsds"/>
    <property type="match status" value="1"/>
</dbReference>
<keyword evidence="3 8" id="KW-0378">Hydrolase</keyword>
<dbReference type="InterPro" id="IPR013783">
    <property type="entry name" value="Ig-like_fold"/>
</dbReference>
<evidence type="ECO:0000313" key="9">
    <source>
        <dbReference type="Proteomes" id="UP000824214"/>
    </source>
</evidence>
<dbReference type="EC" id="3.2.1.40" evidence="2"/>
<reference evidence="8" key="2">
    <citation type="submission" date="2021-04" db="EMBL/GenBank/DDBJ databases">
        <authorList>
            <person name="Gilroy R."/>
        </authorList>
    </citation>
    <scope>NUCLEOTIDE SEQUENCE</scope>
    <source>
        <strain evidence="8">ChiBcolR8-3208</strain>
    </source>
</reference>
<dbReference type="GO" id="GO:0030596">
    <property type="term" value="F:alpha-L-rhamnosidase activity"/>
    <property type="evidence" value="ECO:0007669"/>
    <property type="project" value="UniProtKB-EC"/>
</dbReference>
<dbReference type="Gene3D" id="2.60.40.10">
    <property type="entry name" value="Immunoglobulins"/>
    <property type="match status" value="1"/>
</dbReference>
<reference evidence="8" key="1">
    <citation type="journal article" date="2021" name="PeerJ">
        <title>Extensive microbial diversity within the chicken gut microbiome revealed by metagenomics and culture.</title>
        <authorList>
            <person name="Gilroy R."/>
            <person name="Ravi A."/>
            <person name="Getino M."/>
            <person name="Pursley I."/>
            <person name="Horton D.L."/>
            <person name="Alikhan N.F."/>
            <person name="Baker D."/>
            <person name="Gharbi K."/>
            <person name="Hall N."/>
            <person name="Watson M."/>
            <person name="Adriaenssens E.M."/>
            <person name="Foster-Nyarko E."/>
            <person name="Jarju S."/>
            <person name="Secka A."/>
            <person name="Antonio M."/>
            <person name="Oren A."/>
            <person name="Chaudhuri R.R."/>
            <person name="La Ragione R."/>
            <person name="Hildebrand F."/>
            <person name="Pallen M.J."/>
        </authorList>
    </citation>
    <scope>NUCLEOTIDE SEQUENCE</scope>
    <source>
        <strain evidence="8">ChiBcolR8-3208</strain>
    </source>
</reference>
<evidence type="ECO:0000313" key="8">
    <source>
        <dbReference type="EMBL" id="HJB37800.1"/>
    </source>
</evidence>
<dbReference type="AlphaFoldDB" id="A0A9D2LXY2"/>
<organism evidence="8 9">
    <name type="scientific">Candidatus Acutalibacter ornithocaccae</name>
    <dbReference type="NCBI Taxonomy" id="2838416"/>
    <lineage>
        <taxon>Bacteria</taxon>
        <taxon>Bacillati</taxon>
        <taxon>Bacillota</taxon>
        <taxon>Clostridia</taxon>
        <taxon>Eubacteriales</taxon>
        <taxon>Acutalibacteraceae</taxon>
        <taxon>Acutalibacter</taxon>
    </lineage>
</organism>
<dbReference type="EMBL" id="DWXZ01000145">
    <property type="protein sequence ID" value="HJB37800.1"/>
    <property type="molecule type" value="Genomic_DNA"/>
</dbReference>
<feature type="domain" description="Alpha-L-rhamnosidase C-terminal" evidence="7">
    <location>
        <begin position="793"/>
        <end position="864"/>
    </location>
</feature>
<evidence type="ECO:0000256" key="1">
    <source>
        <dbReference type="ARBA" id="ARBA00001445"/>
    </source>
</evidence>
<feature type="domain" description="Bacterial alpha-L-rhamnosidase N-terminal" evidence="5">
    <location>
        <begin position="135"/>
        <end position="317"/>
    </location>
</feature>
<feature type="domain" description="Alpha-L-rhamnosidase six-hairpin glycosidase" evidence="6">
    <location>
        <begin position="430"/>
        <end position="791"/>
    </location>
</feature>
<protein>
    <recommendedName>
        <fullName evidence="2">alpha-L-rhamnosidase</fullName>
        <ecNumber evidence="2">3.2.1.40</ecNumber>
    </recommendedName>
</protein>
<dbReference type="Pfam" id="PF08531">
    <property type="entry name" value="Bac_rhamnosid_N"/>
    <property type="match status" value="1"/>
</dbReference>
<dbReference type="Pfam" id="PF17390">
    <property type="entry name" value="Bac_rhamnosid_C"/>
    <property type="match status" value="1"/>
</dbReference>
<evidence type="ECO:0000259" key="5">
    <source>
        <dbReference type="Pfam" id="PF08531"/>
    </source>
</evidence>
<dbReference type="PANTHER" id="PTHR33307:SF6">
    <property type="entry name" value="ALPHA-RHAMNOSIDASE (EUROFUNG)-RELATED"/>
    <property type="match status" value="1"/>
</dbReference>
<feature type="domain" description="Alpha-L-rhamnosidase concanavalin-like" evidence="4">
    <location>
        <begin position="326"/>
        <end position="416"/>
    </location>
</feature>
<dbReference type="InterPro" id="IPR008902">
    <property type="entry name" value="Rhamnosid_concanavalin"/>
</dbReference>
<dbReference type="InterPro" id="IPR016007">
    <property type="entry name" value="Alpha_rhamnosid"/>
</dbReference>
<sequence>MNLNRLKVNRLTTPLGFEMNSLSFSWTVEETDAKKQQWARVEVAADESFQRLLWDSGKDAGLSSVDCPVTLDLQPRTRYWWRVTVQGDNGEQATSAAAWFETSKMGEEWAGKWIAPSLESSVHPLLRRSFFLEGEPVRARVYAVGLGLYELYANGEKAGDEYLAPGCTAYDRWLQYQTYDVTGLLRQGQNTLGAMLGNGWAKGRFGFGGIPASYETGEKGFPAEAFAEQFLLRLELRVLLADGREVVLGTDNTWQCAPSPVTFSSIYDGERYEQAKEIPHWADPEGDGASWLPVEEVTPSLPLAEPSPRLSLPVRRKEEFHPALLHTKKDEWVLDMGQVITGGFALRANLPQGTELRLQFGELLQDGCFYRDNMRSALCEYRYISDGRPAVVRPYFTFYGYRYIKVTGWPGGKPDESAFLGYSLYSDLEEIGFLETGSEKVNRLILNAKWSQKDNFVDVPTDCPQRDERMGWTGDAQVFSSTACFVMDCAAFYDKYCRDMWKEQEIRGGSVPHVAPVIARPGGDFNIIREQGACGWADAAAIVPWNSYIYNGGKEKLREHYPAMKAWLEWVRGEDAATGSTRLWQAVKFHYGDWLALDGPRYGMDPETVWGGTDVTFLCSVYYYRCAQILAGAAKALGYSAEEQEYGQLAREIKAAIRKEFFTATGRCAAATQTGLVLSLMYGLVPEGYEEKNRQALKALLEGAEMHLKTGFLGTPVLCRALSKCGDSETAYTLLLQEDLPSWLYEVNMGATTIWERWNAVLPDGVISGIGMNSMNHYAYGSIVEWMYRNMCGINPTEEAPGFKRVRLAPEPDSRLGRAKATVNSPAGLYESGWQYEEDGSLTYTFAVPFDGEGALVLPNADLEQLTINGIPAKAADIAAQQDGAAVKAVLPAGRYVVRQAQ</sequence>
<dbReference type="PANTHER" id="PTHR33307">
    <property type="entry name" value="ALPHA-RHAMNOSIDASE (EUROFUNG)"/>
    <property type="match status" value="1"/>
</dbReference>
<dbReference type="InterPro" id="IPR013737">
    <property type="entry name" value="Bac_rhamnosid_N"/>
</dbReference>
<dbReference type="InterPro" id="IPR008928">
    <property type="entry name" value="6-hairpin_glycosidase_sf"/>
</dbReference>
<dbReference type="Pfam" id="PF25788">
    <property type="entry name" value="Ig_Rha78A_N"/>
    <property type="match status" value="1"/>
</dbReference>
<evidence type="ECO:0000256" key="2">
    <source>
        <dbReference type="ARBA" id="ARBA00012652"/>
    </source>
</evidence>
<dbReference type="Pfam" id="PF05592">
    <property type="entry name" value="Bac_rhamnosid"/>
    <property type="match status" value="1"/>
</dbReference>
<comment type="catalytic activity">
    <reaction evidence="1">
        <text>Hydrolysis of terminal non-reducing alpha-L-rhamnose residues in alpha-L-rhamnosides.</text>
        <dbReference type="EC" id="3.2.1.40"/>
    </reaction>
</comment>
<evidence type="ECO:0000256" key="3">
    <source>
        <dbReference type="ARBA" id="ARBA00022801"/>
    </source>
</evidence>
<dbReference type="Proteomes" id="UP000824214">
    <property type="component" value="Unassembled WGS sequence"/>
</dbReference>
<accession>A0A9D2LXY2</accession>
<dbReference type="InterPro" id="IPR035398">
    <property type="entry name" value="Bac_rhamnosid_C"/>
</dbReference>
<dbReference type="SUPFAM" id="SSF48208">
    <property type="entry name" value="Six-hairpin glycosidases"/>
    <property type="match status" value="1"/>
</dbReference>
<name>A0A9D2LXY2_9FIRM</name>